<evidence type="ECO:0000256" key="1">
    <source>
        <dbReference type="ARBA" id="ARBA00004141"/>
    </source>
</evidence>
<dbReference type="InterPro" id="IPR039859">
    <property type="entry name" value="PFA4/ZDH16/20/ERF2-like"/>
</dbReference>
<evidence type="ECO:0000256" key="7">
    <source>
        <dbReference type="ARBA" id="ARBA00023139"/>
    </source>
</evidence>
<dbReference type="EMBL" id="MU006104">
    <property type="protein sequence ID" value="KAF2836221.1"/>
    <property type="molecule type" value="Genomic_DNA"/>
</dbReference>
<keyword evidence="8 11" id="KW-0449">Lipoprotein</keyword>
<evidence type="ECO:0000256" key="3">
    <source>
        <dbReference type="ARBA" id="ARBA00022692"/>
    </source>
</evidence>
<comment type="caution">
    <text evidence="15">The sequence shown here is derived from an EMBL/GenBank/DDBJ whole genome shotgun (WGS) entry which is preliminary data.</text>
</comment>
<keyword evidence="16" id="KW-1185">Reference proteome</keyword>
<dbReference type="PANTHER" id="PTHR12246">
    <property type="entry name" value="PALMITOYLTRANSFERASE ZDHHC16"/>
    <property type="match status" value="1"/>
</dbReference>
<keyword evidence="4 11" id="KW-0256">Endoplasmic reticulum</keyword>
<gene>
    <name evidence="11" type="primary">PFA4</name>
    <name evidence="15" type="ORF">M501DRAFT_980135</name>
</gene>
<dbReference type="Pfam" id="PF01529">
    <property type="entry name" value="DHHC"/>
    <property type="match status" value="1"/>
</dbReference>
<evidence type="ECO:0000256" key="8">
    <source>
        <dbReference type="ARBA" id="ARBA00023288"/>
    </source>
</evidence>
<evidence type="ECO:0000256" key="10">
    <source>
        <dbReference type="ARBA" id="ARBA00048048"/>
    </source>
</evidence>
<comment type="domain">
    <text evidence="11 12">The DHHC domain is required for palmitoyltransferase activity.</text>
</comment>
<proteinExistence type="inferred from homology"/>
<evidence type="ECO:0000256" key="6">
    <source>
        <dbReference type="ARBA" id="ARBA00023136"/>
    </source>
</evidence>
<evidence type="ECO:0000256" key="9">
    <source>
        <dbReference type="ARBA" id="ARBA00023315"/>
    </source>
</evidence>
<evidence type="ECO:0000256" key="12">
    <source>
        <dbReference type="RuleBase" id="RU079119"/>
    </source>
</evidence>
<keyword evidence="5 11" id="KW-1133">Transmembrane helix</keyword>
<dbReference type="InterPro" id="IPR001594">
    <property type="entry name" value="Palmitoyltrfase_DHHC"/>
</dbReference>
<dbReference type="AlphaFoldDB" id="A0A9P4S4W6"/>
<dbReference type="PROSITE" id="PS50216">
    <property type="entry name" value="DHHC"/>
    <property type="match status" value="1"/>
</dbReference>
<comment type="similarity">
    <text evidence="11">Belongs to the DHHC palmitoyltransferase family. PFA4 subfamily.</text>
</comment>
<protein>
    <recommendedName>
        <fullName evidence="11">Palmitoyltransferase PFA4</fullName>
        <ecNumber evidence="11">2.3.1.225</ecNumber>
    </recommendedName>
    <alternativeName>
        <fullName evidence="11">Protein S-acyltransferase</fullName>
        <shortName evidence="11">PAT</shortName>
    </alternativeName>
    <alternativeName>
        <fullName evidence="11">Protein fatty acyltransferase 4</fullName>
    </alternativeName>
</protein>
<accession>A0A9P4S4W6</accession>
<keyword evidence="7 11" id="KW-0564">Palmitate</keyword>
<dbReference type="InterPro" id="IPR033682">
    <property type="entry name" value="PFA4"/>
</dbReference>
<feature type="transmembrane region" description="Helical" evidence="11 12">
    <location>
        <begin position="43"/>
        <end position="62"/>
    </location>
</feature>
<reference evidence="15" key="1">
    <citation type="journal article" date="2020" name="Stud. Mycol.">
        <title>101 Dothideomycetes genomes: a test case for predicting lifestyles and emergence of pathogens.</title>
        <authorList>
            <person name="Haridas S."/>
            <person name="Albert R."/>
            <person name="Binder M."/>
            <person name="Bloem J."/>
            <person name="Labutti K."/>
            <person name="Salamov A."/>
            <person name="Andreopoulos B."/>
            <person name="Baker S."/>
            <person name="Barry K."/>
            <person name="Bills G."/>
            <person name="Bluhm B."/>
            <person name="Cannon C."/>
            <person name="Castanera R."/>
            <person name="Culley D."/>
            <person name="Daum C."/>
            <person name="Ezra D."/>
            <person name="Gonzalez J."/>
            <person name="Henrissat B."/>
            <person name="Kuo A."/>
            <person name="Liang C."/>
            <person name="Lipzen A."/>
            <person name="Lutzoni F."/>
            <person name="Magnuson J."/>
            <person name="Mondo S."/>
            <person name="Nolan M."/>
            <person name="Ohm R."/>
            <person name="Pangilinan J."/>
            <person name="Park H.-J."/>
            <person name="Ramirez L."/>
            <person name="Alfaro M."/>
            <person name="Sun H."/>
            <person name="Tritt A."/>
            <person name="Yoshinaga Y."/>
            <person name="Zwiers L.-H."/>
            <person name="Turgeon B."/>
            <person name="Goodwin S."/>
            <person name="Spatafora J."/>
            <person name="Crous P."/>
            <person name="Grigoriev I."/>
        </authorList>
    </citation>
    <scope>NUCLEOTIDE SEQUENCE</scope>
    <source>
        <strain evidence="15">CBS 101060</strain>
    </source>
</reference>
<feature type="transmembrane region" description="Helical" evidence="11 12">
    <location>
        <begin position="145"/>
        <end position="164"/>
    </location>
</feature>
<feature type="region of interest" description="Disordered" evidence="13">
    <location>
        <begin position="372"/>
        <end position="446"/>
    </location>
</feature>
<dbReference type="OrthoDB" id="331948at2759"/>
<evidence type="ECO:0000256" key="5">
    <source>
        <dbReference type="ARBA" id="ARBA00022989"/>
    </source>
</evidence>
<comment type="subcellular location">
    <subcellularLocation>
        <location evidence="11">Endoplasmic reticulum membrane</location>
        <topology evidence="11">Multi-pass membrane protein</topology>
    </subcellularLocation>
    <subcellularLocation>
        <location evidence="1">Membrane</location>
        <topology evidence="1">Multi-pass membrane protein</topology>
    </subcellularLocation>
</comment>
<feature type="domain" description="Palmitoyltransferase DHHC" evidence="14">
    <location>
        <begin position="94"/>
        <end position="223"/>
    </location>
</feature>
<comment type="function">
    <text evidence="11">Mediates the reversible addition of palmitate to target proteins, thereby regulating their membrane association and biological function.</text>
</comment>
<keyword evidence="3 11" id="KW-0812">Transmembrane</keyword>
<evidence type="ECO:0000256" key="4">
    <source>
        <dbReference type="ARBA" id="ARBA00022824"/>
    </source>
</evidence>
<dbReference type="GO" id="GO:0019706">
    <property type="term" value="F:protein-cysteine S-palmitoyltransferase activity"/>
    <property type="evidence" value="ECO:0007669"/>
    <property type="project" value="UniProtKB-UniRule"/>
</dbReference>
<feature type="transmembrane region" description="Helical" evidence="11 12">
    <location>
        <begin position="6"/>
        <end position="31"/>
    </location>
</feature>
<comment type="catalytic activity">
    <reaction evidence="10 11 12">
        <text>L-cysteinyl-[protein] + hexadecanoyl-CoA = S-hexadecanoyl-L-cysteinyl-[protein] + CoA</text>
        <dbReference type="Rhea" id="RHEA:36683"/>
        <dbReference type="Rhea" id="RHEA-COMP:10131"/>
        <dbReference type="Rhea" id="RHEA-COMP:11032"/>
        <dbReference type="ChEBI" id="CHEBI:29950"/>
        <dbReference type="ChEBI" id="CHEBI:57287"/>
        <dbReference type="ChEBI" id="CHEBI:57379"/>
        <dbReference type="ChEBI" id="CHEBI:74151"/>
        <dbReference type="EC" id="2.3.1.225"/>
    </reaction>
</comment>
<evidence type="ECO:0000259" key="14">
    <source>
        <dbReference type="Pfam" id="PF01529"/>
    </source>
</evidence>
<dbReference type="GO" id="GO:0005789">
    <property type="term" value="C:endoplasmic reticulum membrane"/>
    <property type="evidence" value="ECO:0007669"/>
    <property type="project" value="UniProtKB-SubCell"/>
</dbReference>
<organism evidence="15 16">
    <name type="scientific">Patellaria atrata CBS 101060</name>
    <dbReference type="NCBI Taxonomy" id="1346257"/>
    <lineage>
        <taxon>Eukaryota</taxon>
        <taxon>Fungi</taxon>
        <taxon>Dikarya</taxon>
        <taxon>Ascomycota</taxon>
        <taxon>Pezizomycotina</taxon>
        <taxon>Dothideomycetes</taxon>
        <taxon>Dothideomycetes incertae sedis</taxon>
        <taxon>Patellariales</taxon>
        <taxon>Patellariaceae</taxon>
        <taxon>Patellaria</taxon>
    </lineage>
</organism>
<evidence type="ECO:0000256" key="13">
    <source>
        <dbReference type="SAM" id="MobiDB-lite"/>
    </source>
</evidence>
<evidence type="ECO:0000313" key="16">
    <source>
        <dbReference type="Proteomes" id="UP000799429"/>
    </source>
</evidence>
<dbReference type="EC" id="2.3.1.225" evidence="11"/>
<keyword evidence="2 11" id="KW-0808">Transferase</keyword>
<sequence>MQQLPSLSSIAVPSVLLLIFFLSYSSQYLFLSLEPGPLKKHELIRFNVLLICLHICYLRSWFTDPGRVPKSWKPATKSSKKSDSAGNYIISSKPRQRWCGKCNAGKPPRAHHCKVCQRCVPKMDHHCPWTANCVSHITFPHFLRFIFYAVVSMLYLEYFLYVRARIVWNKRHMPSYYGPSVHQLVHLFVLVVVNSLTLFALFITLIRVVWSWSVNITTIEGWEIERHEALLRRARTLGGYLDGPNGAHIRIVKQEFPYDIGIWSNLKQGMGTGNILAWLWPLSRSSSVETGLEFEENGFEDPSVSWPPPDPDRISRATRISEQDMAFTYGRKYDGNYDEKETFRKRQEEDYKRWSETSSGFQRRRPFHQRYDVFGTYKENPDEQTDEDKRSETGEEGWRNWEGERLGDFGVDEEVEFYDEKGPGDAEDDDIPLSELIRRKKLQGQP</sequence>
<feature type="compositionally biased region" description="Basic and acidic residues" evidence="13">
    <location>
        <begin position="387"/>
        <end position="407"/>
    </location>
</feature>
<dbReference type="HAMAP" id="MF_03199">
    <property type="entry name" value="DHHC_PAT_PFA4"/>
    <property type="match status" value="1"/>
</dbReference>
<keyword evidence="6 11" id="KW-0472">Membrane</keyword>
<evidence type="ECO:0000313" key="15">
    <source>
        <dbReference type="EMBL" id="KAF2836221.1"/>
    </source>
</evidence>
<evidence type="ECO:0000256" key="2">
    <source>
        <dbReference type="ARBA" id="ARBA00022679"/>
    </source>
</evidence>
<keyword evidence="9 11" id="KW-0012">Acyltransferase</keyword>
<feature type="transmembrane region" description="Helical" evidence="11 12">
    <location>
        <begin position="184"/>
        <end position="210"/>
    </location>
</feature>
<feature type="active site" description="S-palmitoyl cysteine intermediate" evidence="11">
    <location>
        <position position="127"/>
    </location>
</feature>
<dbReference type="Proteomes" id="UP000799429">
    <property type="component" value="Unassembled WGS sequence"/>
</dbReference>
<name>A0A9P4S4W6_9PEZI</name>
<evidence type="ECO:0000256" key="11">
    <source>
        <dbReference type="HAMAP-Rule" id="MF_03199"/>
    </source>
</evidence>